<keyword evidence="6" id="KW-1185">Reference proteome</keyword>
<dbReference type="InterPro" id="IPR014756">
    <property type="entry name" value="Ig_E-set"/>
</dbReference>
<evidence type="ECO:0000256" key="2">
    <source>
        <dbReference type="ARBA" id="ARBA00022786"/>
    </source>
</evidence>
<protein>
    <recommendedName>
        <fullName evidence="4">Arrestin C-terminal-like domain-containing protein</fullName>
    </recommendedName>
</protein>
<dbReference type="InterPro" id="IPR050357">
    <property type="entry name" value="Arrestin_domain-protein"/>
</dbReference>
<dbReference type="SMART" id="SM01017">
    <property type="entry name" value="Arrestin_C"/>
    <property type="match status" value="1"/>
</dbReference>
<evidence type="ECO:0000256" key="1">
    <source>
        <dbReference type="ARBA" id="ARBA00005298"/>
    </source>
</evidence>
<dbReference type="InterPro" id="IPR014752">
    <property type="entry name" value="Arrestin-like_C"/>
</dbReference>
<dbReference type="InterPro" id="IPR011022">
    <property type="entry name" value="Arrestin_C-like"/>
</dbReference>
<evidence type="ECO:0000313" key="5">
    <source>
        <dbReference type="EMBL" id="OQD80922.1"/>
    </source>
</evidence>
<dbReference type="InterPro" id="IPR011021">
    <property type="entry name" value="Arrestin-like_N"/>
</dbReference>
<accession>A0A1V6PW35</accession>
<comment type="similarity">
    <text evidence="1">Belongs to the arrestin family.</text>
</comment>
<gene>
    <name evidence="5" type="ORF">PENANT_c031G00089</name>
</gene>
<feature type="domain" description="Arrestin C-terminal-like" evidence="4">
    <location>
        <begin position="178"/>
        <end position="328"/>
    </location>
</feature>
<dbReference type="Proteomes" id="UP000191672">
    <property type="component" value="Unassembled WGS sequence"/>
</dbReference>
<dbReference type="PANTHER" id="PTHR11188">
    <property type="entry name" value="ARRESTIN DOMAIN CONTAINING PROTEIN"/>
    <property type="match status" value="1"/>
</dbReference>
<dbReference type="GO" id="GO:0005886">
    <property type="term" value="C:plasma membrane"/>
    <property type="evidence" value="ECO:0007669"/>
    <property type="project" value="TreeGrafter"/>
</dbReference>
<dbReference type="Pfam" id="PF02752">
    <property type="entry name" value="Arrestin_C"/>
    <property type="match status" value="1"/>
</dbReference>
<dbReference type="AlphaFoldDB" id="A0A1V6PW35"/>
<dbReference type="Gene3D" id="2.60.40.640">
    <property type="match status" value="1"/>
</dbReference>
<dbReference type="Pfam" id="PF00339">
    <property type="entry name" value="Arrestin_N"/>
    <property type="match status" value="1"/>
</dbReference>
<dbReference type="GO" id="GO:0031625">
    <property type="term" value="F:ubiquitin protein ligase binding"/>
    <property type="evidence" value="ECO:0007669"/>
    <property type="project" value="TreeGrafter"/>
</dbReference>
<name>A0A1V6PW35_9EURO</name>
<dbReference type="GO" id="GO:0030674">
    <property type="term" value="F:protein-macromolecule adaptor activity"/>
    <property type="evidence" value="ECO:0007669"/>
    <property type="project" value="TreeGrafter"/>
</dbReference>
<dbReference type="SUPFAM" id="SSF81296">
    <property type="entry name" value="E set domains"/>
    <property type="match status" value="1"/>
</dbReference>
<reference evidence="6" key="1">
    <citation type="journal article" date="2017" name="Nat. Microbiol.">
        <title>Global analysis of biosynthetic gene clusters reveals vast potential of secondary metabolite production in Penicillium species.</title>
        <authorList>
            <person name="Nielsen J.C."/>
            <person name="Grijseels S."/>
            <person name="Prigent S."/>
            <person name="Ji B."/>
            <person name="Dainat J."/>
            <person name="Nielsen K.F."/>
            <person name="Frisvad J.C."/>
            <person name="Workman M."/>
            <person name="Nielsen J."/>
        </authorList>
    </citation>
    <scope>NUCLEOTIDE SEQUENCE [LARGE SCALE GENOMIC DNA]</scope>
    <source>
        <strain evidence="6">IBT 31811</strain>
    </source>
</reference>
<dbReference type="PANTHER" id="PTHR11188:SF17">
    <property type="entry name" value="FI21816P1"/>
    <property type="match status" value="1"/>
</dbReference>
<proteinExistence type="inferred from homology"/>
<dbReference type="STRING" id="416450.A0A1V6PW35"/>
<comment type="subunit">
    <text evidence="3">Interacts with hulA.</text>
</comment>
<evidence type="ECO:0000256" key="3">
    <source>
        <dbReference type="ARBA" id="ARBA00038766"/>
    </source>
</evidence>
<dbReference type="EMBL" id="MDYN01000031">
    <property type="protein sequence ID" value="OQD80922.1"/>
    <property type="molecule type" value="Genomic_DNA"/>
</dbReference>
<evidence type="ECO:0000313" key="6">
    <source>
        <dbReference type="Proteomes" id="UP000191672"/>
    </source>
</evidence>
<dbReference type="GO" id="GO:0070086">
    <property type="term" value="P:ubiquitin-dependent endocytosis"/>
    <property type="evidence" value="ECO:0007669"/>
    <property type="project" value="TreeGrafter"/>
</dbReference>
<evidence type="ECO:0000259" key="4">
    <source>
        <dbReference type="SMART" id="SM01017"/>
    </source>
</evidence>
<sequence length="427" mass="47838">MASWLFGGCQAANVPTYFDIRLDNSSLTFPRIDEDTSYGHLNGTVVLCLNKPLPVKELKLHTRGIQYVNWDSTTPDGQHKKAAWREATFYHQIWSFLPESNKKQTTLQPGNYEFPFEVTLHNSQPESVEGLDDCYIRYELTAGINCSWGLIARSKDMRVSEALEPLSFLEPESIERTWAEKIAYRISIPGRAYQIGAPMKIDFRYIPLQKGVRPASIKVQLMESHAVDSRAGGPRSIRQTREKIIINDSSEFEDFLGDGISPEEADGEEWDALSHTILPSKCIEPCVPSCNTSVIKISHSLKVCIKLLNPNGAYSETAAFFPISFCSFPKSFSSSYSLYKECLTDLQPAPSYTDYIHDKPYPECDVMDLSDLQAVTGQTETPGQEYTEDRVLTEELLGTPCYESAICSGAPRRGESPSYWDVVSIGG</sequence>
<keyword evidence="2" id="KW-0833">Ubl conjugation pathway</keyword>
<dbReference type="GO" id="GO:0005829">
    <property type="term" value="C:cytosol"/>
    <property type="evidence" value="ECO:0007669"/>
    <property type="project" value="TreeGrafter"/>
</dbReference>
<organism evidence="5 6">
    <name type="scientific">Penicillium antarcticum</name>
    <dbReference type="NCBI Taxonomy" id="416450"/>
    <lineage>
        <taxon>Eukaryota</taxon>
        <taxon>Fungi</taxon>
        <taxon>Dikarya</taxon>
        <taxon>Ascomycota</taxon>
        <taxon>Pezizomycotina</taxon>
        <taxon>Eurotiomycetes</taxon>
        <taxon>Eurotiomycetidae</taxon>
        <taxon>Eurotiales</taxon>
        <taxon>Aspergillaceae</taxon>
        <taxon>Penicillium</taxon>
    </lineage>
</organism>
<comment type="caution">
    <text evidence="5">The sequence shown here is derived from an EMBL/GenBank/DDBJ whole genome shotgun (WGS) entry which is preliminary data.</text>
</comment>